<sequence>FALFEDNANEHCETCKILQQLTPKYINANSTEQQIRQFVQVSCQLIPTSLQKNCFGFMQSYNQSFVNYLLVAKTTKDICYAIGSCQTNYWQTLLRARQSPENKTGACQLAAMYYDTERKILFAGGGSDLQQKITKPQMFKSMDKGQTWEIVYNASQATFSMYGFQKLNDGSYVFIGDNGLIRSTDGGMTFFKDKRDFKNLAMSTLYVNGTLFISQKKGSYIRSSDNLKTFETIKLTDNKVDNLRSMAYIDGAIFFGVDYLANEPDHLHESRIYKSIDGGNTFKNVFKANGYKDEGQSLFAMVGLGNGVVLAGTGAALGKEMKIYRSINGGETFNLSFDLTQLDTSLKIVRSFTVAKNGTVYAAFDCSYASKKHWMDDQPDENKNSQIWQSYDQGKTWQFHSRTNTKRLYWMIFDEQEVEFFASTGEYGEVKTFKK</sequence>
<dbReference type="InterPro" id="IPR051428">
    <property type="entry name" value="Sphingo_Act-Surfact_Prot"/>
</dbReference>
<dbReference type="InterPro" id="IPR011001">
    <property type="entry name" value="Saposin-like"/>
</dbReference>
<dbReference type="PANTHER" id="PTHR11480">
    <property type="entry name" value="SAPOSIN-RELATED"/>
    <property type="match status" value="1"/>
</dbReference>
<dbReference type="InterPro" id="IPR008139">
    <property type="entry name" value="SaposinB_dom"/>
</dbReference>
<dbReference type="SUPFAM" id="SSF47862">
    <property type="entry name" value="Saposin"/>
    <property type="match status" value="1"/>
</dbReference>
<dbReference type="Gene3D" id="2.130.10.10">
    <property type="entry name" value="YVTN repeat-like/Quinoprotein amine dehydrogenase"/>
    <property type="match status" value="2"/>
</dbReference>
<dbReference type="PROSITE" id="PS50015">
    <property type="entry name" value="SAP_B"/>
    <property type="match status" value="1"/>
</dbReference>
<evidence type="ECO:0000256" key="1">
    <source>
        <dbReference type="ARBA" id="ARBA00023157"/>
    </source>
</evidence>
<dbReference type="CDD" id="cd15482">
    <property type="entry name" value="Sialidase_non-viral"/>
    <property type="match status" value="1"/>
</dbReference>
<feature type="non-terminal residue" evidence="3">
    <location>
        <position position="1"/>
    </location>
</feature>
<accession>A0A146K150</accession>
<feature type="domain" description="Saposin B-type" evidence="2">
    <location>
        <begin position="8"/>
        <end position="89"/>
    </location>
</feature>
<dbReference type="SUPFAM" id="SSF50939">
    <property type="entry name" value="Sialidases"/>
    <property type="match status" value="1"/>
</dbReference>
<name>A0A146K150_9EUKA</name>
<reference evidence="3" key="1">
    <citation type="submission" date="2015-07" db="EMBL/GenBank/DDBJ databases">
        <title>Adaptation to a free-living lifestyle via gene acquisitions in the diplomonad Trepomonas sp. PC1.</title>
        <authorList>
            <person name="Xu F."/>
            <person name="Jerlstrom-Hultqvist J."/>
            <person name="Kolisko M."/>
            <person name="Simpson A.G.B."/>
            <person name="Roger A.J."/>
            <person name="Svard S.G."/>
            <person name="Andersson J.O."/>
        </authorList>
    </citation>
    <scope>NUCLEOTIDE SEQUENCE</scope>
    <source>
        <strain evidence="3">PC1</strain>
    </source>
</reference>
<dbReference type="EMBL" id="GDID01007072">
    <property type="protein sequence ID" value="JAP89534.1"/>
    <property type="molecule type" value="Transcribed_RNA"/>
</dbReference>
<dbReference type="SMART" id="SM00741">
    <property type="entry name" value="SapB"/>
    <property type="match status" value="1"/>
</dbReference>
<organism evidence="3">
    <name type="scientific">Trepomonas sp. PC1</name>
    <dbReference type="NCBI Taxonomy" id="1076344"/>
    <lineage>
        <taxon>Eukaryota</taxon>
        <taxon>Metamonada</taxon>
        <taxon>Diplomonadida</taxon>
        <taxon>Hexamitidae</taxon>
        <taxon>Hexamitinae</taxon>
        <taxon>Trepomonas</taxon>
    </lineage>
</organism>
<protein>
    <recommendedName>
        <fullName evidence="2">Saposin B-type domain-containing protein</fullName>
    </recommendedName>
</protein>
<gene>
    <name evidence="3" type="ORF">TPC1_30971</name>
</gene>
<proteinExistence type="predicted"/>
<dbReference type="AlphaFoldDB" id="A0A146K150"/>
<keyword evidence="1" id="KW-1015">Disulfide bond</keyword>
<evidence type="ECO:0000259" key="2">
    <source>
        <dbReference type="PROSITE" id="PS50015"/>
    </source>
</evidence>
<dbReference type="InterPro" id="IPR015943">
    <property type="entry name" value="WD40/YVTN_repeat-like_dom_sf"/>
</dbReference>
<dbReference type="Gene3D" id="1.10.225.10">
    <property type="entry name" value="Saposin-like"/>
    <property type="match status" value="1"/>
</dbReference>
<dbReference type="InterPro" id="IPR036278">
    <property type="entry name" value="Sialidase_sf"/>
</dbReference>
<evidence type="ECO:0000313" key="3">
    <source>
        <dbReference type="EMBL" id="JAP89534.1"/>
    </source>
</evidence>